<reference evidence="7 8" key="1">
    <citation type="submission" date="2024-04" db="EMBL/GenBank/DDBJ databases">
        <authorList>
            <person name="Wu Y.S."/>
            <person name="Zhang L."/>
        </authorList>
    </citation>
    <scope>NUCLEOTIDE SEQUENCE [LARGE SCALE GENOMIC DNA]</scope>
    <source>
        <strain evidence="7 8">KG-01</strain>
    </source>
</reference>
<gene>
    <name evidence="7" type="ORF">AAF454_00055</name>
</gene>
<evidence type="ECO:0000313" key="8">
    <source>
        <dbReference type="Proteomes" id="UP001398420"/>
    </source>
</evidence>
<feature type="region of interest" description="Disordered" evidence="3">
    <location>
        <begin position="170"/>
        <end position="247"/>
    </location>
</feature>
<organism evidence="7 8">
    <name type="scientific">Kurthia gibsonii</name>
    <dbReference type="NCBI Taxonomy" id="33946"/>
    <lineage>
        <taxon>Bacteria</taxon>
        <taxon>Bacillati</taxon>
        <taxon>Bacillota</taxon>
        <taxon>Bacilli</taxon>
        <taxon>Bacillales</taxon>
        <taxon>Caryophanaceae</taxon>
        <taxon>Kurthia</taxon>
    </lineage>
</organism>
<dbReference type="PANTHER" id="PTHR21666">
    <property type="entry name" value="PEPTIDASE-RELATED"/>
    <property type="match status" value="1"/>
</dbReference>
<keyword evidence="1 4" id="KW-0732">Signal</keyword>
<feature type="signal peptide" evidence="4">
    <location>
        <begin position="1"/>
        <end position="25"/>
    </location>
</feature>
<evidence type="ECO:0000313" key="7">
    <source>
        <dbReference type="EMBL" id="MEL5986806.1"/>
    </source>
</evidence>
<dbReference type="Gene3D" id="6.10.250.3150">
    <property type="match status" value="1"/>
</dbReference>
<dbReference type="EMBL" id="JBCEWA010000001">
    <property type="protein sequence ID" value="MEL5986806.1"/>
    <property type="molecule type" value="Genomic_DNA"/>
</dbReference>
<evidence type="ECO:0000259" key="6">
    <source>
        <dbReference type="Pfam" id="PF24568"/>
    </source>
</evidence>
<feature type="compositionally biased region" description="Basic and acidic residues" evidence="3">
    <location>
        <begin position="170"/>
        <end position="236"/>
    </location>
</feature>
<accession>A0ABU9LH44</accession>
<feature type="domain" description="M23ase beta-sheet core" evidence="5">
    <location>
        <begin position="330"/>
        <end position="421"/>
    </location>
</feature>
<dbReference type="InterPro" id="IPR011055">
    <property type="entry name" value="Dup_hybrid_motif"/>
</dbReference>
<keyword evidence="8" id="KW-1185">Reference proteome</keyword>
<feature type="coiled-coil region" evidence="2">
    <location>
        <begin position="28"/>
        <end position="129"/>
    </location>
</feature>
<evidence type="ECO:0000259" key="5">
    <source>
        <dbReference type="Pfam" id="PF01551"/>
    </source>
</evidence>
<dbReference type="PANTHER" id="PTHR21666:SF270">
    <property type="entry name" value="MUREIN HYDROLASE ACTIVATOR ENVC"/>
    <property type="match status" value="1"/>
</dbReference>
<sequence length="439" mass="47751">MLQKNKVIAAALATTLLVPTMSASAESVSDLKKEKNALDQKKSKISKELQAKKEKIAKAQAEIEKSAKEVSKITVKIQETDNKIEGVEQKIAQTKYEIEKLQKSIEALQKKIDERNEILKERARAMQETGGQVGYIDVLLGSNSFSDFIDRVSAVNEIVNADERIVEEQKADQAKVEEQQNQVKEKLAEQEDRKKELEELKANLKKQQDKKKSALAQMERKQAKLNKERKGLENHYSEVASVSSKVQKKIEAEQRKAAEKARKMAEAAAAKKASAAISTTSNSSSSSSNSSSSASVGSVPTSSSGTWMKPAQGRFTSGFAGRDIGAGAEYHYGIDIANSEGTPIVAAADGVVFRASPLSTYGNVVMITHNINGQTYTSLYAHMSRFGTSVGKTVKKGEVIGYIGSTGRSTGPHVHFEIHIGSWVNQATGAVNPLQYISL</sequence>
<evidence type="ECO:0000256" key="3">
    <source>
        <dbReference type="SAM" id="MobiDB-lite"/>
    </source>
</evidence>
<dbReference type="Gene3D" id="2.70.70.10">
    <property type="entry name" value="Glucose Permease (Domain IIA)"/>
    <property type="match status" value="1"/>
</dbReference>
<protein>
    <submittedName>
        <fullName evidence="7">Peptidoglycan DD-metalloendopeptidase family protein</fullName>
    </submittedName>
</protein>
<evidence type="ECO:0000256" key="2">
    <source>
        <dbReference type="SAM" id="Coils"/>
    </source>
</evidence>
<feature type="domain" description="Peptidoglycan hydrolase PcsB coiled-coil" evidence="6">
    <location>
        <begin position="105"/>
        <end position="179"/>
    </location>
</feature>
<evidence type="ECO:0000256" key="1">
    <source>
        <dbReference type="ARBA" id="ARBA00022729"/>
    </source>
</evidence>
<dbReference type="InterPro" id="IPR050570">
    <property type="entry name" value="Cell_wall_metabolism_enzyme"/>
</dbReference>
<feature type="region of interest" description="Disordered" evidence="3">
    <location>
        <begin position="275"/>
        <end position="310"/>
    </location>
</feature>
<dbReference type="SUPFAM" id="SSF51261">
    <property type="entry name" value="Duplicated hybrid motif"/>
    <property type="match status" value="1"/>
</dbReference>
<evidence type="ECO:0000256" key="4">
    <source>
        <dbReference type="SAM" id="SignalP"/>
    </source>
</evidence>
<dbReference type="RefSeq" id="WP_342302536.1">
    <property type="nucleotide sequence ID" value="NZ_JBCEWA010000001.1"/>
</dbReference>
<name>A0ABU9LH44_9BACL</name>
<comment type="caution">
    <text evidence="7">The sequence shown here is derived from an EMBL/GenBank/DDBJ whole genome shotgun (WGS) entry which is preliminary data.</text>
</comment>
<dbReference type="Proteomes" id="UP001398420">
    <property type="component" value="Unassembled WGS sequence"/>
</dbReference>
<feature type="compositionally biased region" description="Low complexity" evidence="3">
    <location>
        <begin position="275"/>
        <end position="306"/>
    </location>
</feature>
<dbReference type="InterPro" id="IPR057309">
    <property type="entry name" value="PcsB_CC"/>
</dbReference>
<dbReference type="Pfam" id="PF01551">
    <property type="entry name" value="Peptidase_M23"/>
    <property type="match status" value="1"/>
</dbReference>
<keyword evidence="2" id="KW-0175">Coiled coil</keyword>
<dbReference type="Pfam" id="PF24568">
    <property type="entry name" value="CC_PcsB"/>
    <property type="match status" value="1"/>
</dbReference>
<feature type="chain" id="PRO_5046198846" evidence="4">
    <location>
        <begin position="26"/>
        <end position="439"/>
    </location>
</feature>
<dbReference type="InterPro" id="IPR016047">
    <property type="entry name" value="M23ase_b-sheet_dom"/>
</dbReference>
<proteinExistence type="predicted"/>
<dbReference type="CDD" id="cd12797">
    <property type="entry name" value="M23_peptidase"/>
    <property type="match status" value="1"/>
</dbReference>